<evidence type="ECO:0000256" key="3">
    <source>
        <dbReference type="ARBA" id="ARBA00022499"/>
    </source>
</evidence>
<reference evidence="9" key="1">
    <citation type="submission" date="2019-04" db="EMBL/GenBank/DDBJ databases">
        <authorList>
            <person name="Alioto T."/>
            <person name="Alioto T."/>
        </authorList>
    </citation>
    <scope>NUCLEOTIDE SEQUENCE [LARGE SCALE GENOMIC DNA]</scope>
</reference>
<evidence type="ECO:0000313" key="10">
    <source>
        <dbReference type="Proteomes" id="UP000335636"/>
    </source>
</evidence>
<dbReference type="FunFam" id="3.10.20.90:FF:000022">
    <property type="entry name" value="Small ubiquitin-related modifier"/>
    <property type="match status" value="1"/>
</dbReference>
<comment type="similarity">
    <text evidence="2 7">Belongs to the ubiquitin family. SUMO subfamily.</text>
</comment>
<sequence length="115" mass="12747">SLCAATSEEKPNGGVENDHINLKVVGQDGSVVQFKIKRHTPLSKLMKAFCERQSLSMRQLKFRFDGQPVNETDTPAQLDMEDEDTIDGFQQQTGGMASRGTTPHPAIVLAFVIEW</sequence>
<dbReference type="AlphaFoldDB" id="A0A5E4CU20"/>
<keyword evidence="4 7" id="KW-0833">Ubl conjugation pathway</keyword>
<dbReference type="GO" id="GO:0016605">
    <property type="term" value="C:PML body"/>
    <property type="evidence" value="ECO:0007669"/>
    <property type="project" value="UniProtKB-SubCell"/>
</dbReference>
<evidence type="ECO:0000256" key="1">
    <source>
        <dbReference type="ARBA" id="ARBA00004322"/>
    </source>
</evidence>
<dbReference type="InterPro" id="IPR000626">
    <property type="entry name" value="Ubiquitin-like_dom"/>
</dbReference>
<dbReference type="GO" id="GO:0016925">
    <property type="term" value="P:protein sumoylation"/>
    <property type="evidence" value="ECO:0007669"/>
    <property type="project" value="UniProtKB-ARBA"/>
</dbReference>
<dbReference type="SUPFAM" id="SSF54236">
    <property type="entry name" value="Ubiquitin-like"/>
    <property type="match status" value="1"/>
</dbReference>
<dbReference type="Pfam" id="PF11976">
    <property type="entry name" value="Rad60-SLD"/>
    <property type="match status" value="1"/>
</dbReference>
<evidence type="ECO:0000259" key="8">
    <source>
        <dbReference type="PROSITE" id="PS50053"/>
    </source>
</evidence>
<feature type="domain" description="Ubiquitin-like" evidence="8">
    <location>
        <begin position="18"/>
        <end position="95"/>
    </location>
</feature>
<gene>
    <name evidence="9" type="ORF">MONAX_5E020406</name>
</gene>
<keyword evidence="7" id="KW-0539">Nucleus</keyword>
<dbReference type="PANTHER" id="PTHR10562">
    <property type="entry name" value="SMALL UBIQUITIN-RELATED MODIFIER"/>
    <property type="match status" value="1"/>
</dbReference>
<accession>A0A5E4CU20</accession>
<proteinExistence type="inferred from homology"/>
<evidence type="ECO:0000256" key="5">
    <source>
        <dbReference type="ARBA" id="ARBA00055707"/>
    </source>
</evidence>
<dbReference type="Proteomes" id="UP000335636">
    <property type="component" value="Unassembled WGS sequence"/>
</dbReference>
<comment type="subcellular location">
    <subcellularLocation>
        <location evidence="1">Nucleus</location>
        <location evidence="1">PML body</location>
    </subcellularLocation>
</comment>
<dbReference type="Gene3D" id="3.10.20.90">
    <property type="entry name" value="Phosphatidylinositol 3-kinase Catalytic Subunit, Chain A, domain 1"/>
    <property type="match status" value="1"/>
</dbReference>
<evidence type="ECO:0000256" key="4">
    <source>
        <dbReference type="ARBA" id="ARBA00022786"/>
    </source>
</evidence>
<keyword evidence="3" id="KW-1017">Isopeptide bond</keyword>
<comment type="function">
    <text evidence="5">Ubiquitin-like protein which can be covalently attached to target lysines either as a monomer or as a lysine-linked polymer. Does not seem to be involved in protein degradation and may function as an antagonist of ubiquitin in the degradation process. Plays a role in a number of cellular processes such as nuclear transport, DNA replication and repair, mitosis and signal transduction. Covalent attachment to its substrates requires prior activation by the E1 complex SAE1-SAE2 and linkage to the E2 enzyme UBE2I, and can be promoted by an E3 ligase such as PIAS1-4, RANBP2 or CBX4. Plays a role in the regulation of sumoylation status of SETX.</text>
</comment>
<dbReference type="EMBL" id="CABDUW010001946">
    <property type="protein sequence ID" value="VTJ84750.1"/>
    <property type="molecule type" value="Genomic_DNA"/>
</dbReference>
<dbReference type="CDD" id="cd16115">
    <property type="entry name" value="Ubl_SUMO2_3_4"/>
    <property type="match status" value="1"/>
</dbReference>
<keyword evidence="10" id="KW-1185">Reference proteome</keyword>
<evidence type="ECO:0000256" key="6">
    <source>
        <dbReference type="ARBA" id="ARBA00065207"/>
    </source>
</evidence>
<comment type="caution">
    <text evidence="9">The sequence shown here is derived from an EMBL/GenBank/DDBJ whole genome shotgun (WGS) entry which is preliminary data.</text>
</comment>
<dbReference type="SMART" id="SM00213">
    <property type="entry name" value="UBQ"/>
    <property type="match status" value="1"/>
</dbReference>
<protein>
    <recommendedName>
        <fullName evidence="7">Small ubiquitin-related modifier</fullName>
        <shortName evidence="7">SUMO</shortName>
    </recommendedName>
</protein>
<comment type="subunit">
    <text evidence="6">Interacts with SAE2 and UBE2I. Covalently attached to a number of proteins. Interacts with USP25 (via ts SIM domain); the interaction sumoylates USP25 and inhibits its ubiquitin hydrolyzing activity. Interacts with BMAL1.</text>
</comment>
<evidence type="ECO:0000313" key="9">
    <source>
        <dbReference type="EMBL" id="VTJ84750.1"/>
    </source>
</evidence>
<feature type="non-terminal residue" evidence="9">
    <location>
        <position position="1"/>
    </location>
</feature>
<dbReference type="PROSITE" id="PS50053">
    <property type="entry name" value="UBIQUITIN_2"/>
    <property type="match status" value="1"/>
</dbReference>
<name>A0A5E4CU20_MARMO</name>
<evidence type="ECO:0000256" key="2">
    <source>
        <dbReference type="ARBA" id="ARBA00009185"/>
    </source>
</evidence>
<dbReference type="InterPro" id="IPR029071">
    <property type="entry name" value="Ubiquitin-like_domsf"/>
</dbReference>
<organism evidence="9 10">
    <name type="scientific">Marmota monax</name>
    <name type="common">Woodchuck</name>
    <dbReference type="NCBI Taxonomy" id="9995"/>
    <lineage>
        <taxon>Eukaryota</taxon>
        <taxon>Metazoa</taxon>
        <taxon>Chordata</taxon>
        <taxon>Craniata</taxon>
        <taxon>Vertebrata</taxon>
        <taxon>Euteleostomi</taxon>
        <taxon>Mammalia</taxon>
        <taxon>Eutheria</taxon>
        <taxon>Euarchontoglires</taxon>
        <taxon>Glires</taxon>
        <taxon>Rodentia</taxon>
        <taxon>Sciuromorpha</taxon>
        <taxon>Sciuridae</taxon>
        <taxon>Xerinae</taxon>
        <taxon>Marmotini</taxon>
        <taxon>Marmota</taxon>
    </lineage>
</organism>
<evidence type="ECO:0000256" key="7">
    <source>
        <dbReference type="RuleBase" id="RU361190"/>
    </source>
</evidence>
<dbReference type="InterPro" id="IPR022617">
    <property type="entry name" value="Rad60/SUMO-like_dom"/>
</dbReference>